<feature type="domain" description="Sigma 54 modulation/S30EA ribosomal protein C-terminal" evidence="1">
    <location>
        <begin position="128"/>
        <end position="174"/>
    </location>
</feature>
<dbReference type="SUPFAM" id="SSF69754">
    <property type="entry name" value="Ribosome binding protein Y (YfiA homologue)"/>
    <property type="match status" value="1"/>
</dbReference>
<evidence type="ECO:0000259" key="1">
    <source>
        <dbReference type="Pfam" id="PF16321"/>
    </source>
</evidence>
<keyword evidence="3" id="KW-1185">Reference proteome</keyword>
<dbReference type="PANTHER" id="PTHR33231:SF1">
    <property type="entry name" value="30S RIBOSOMAL PROTEIN"/>
    <property type="match status" value="1"/>
</dbReference>
<dbReference type="InterPro" id="IPR036567">
    <property type="entry name" value="RHF-like"/>
</dbReference>
<dbReference type="InterPro" id="IPR050574">
    <property type="entry name" value="HPF/YfiA_ribosome-assoc"/>
</dbReference>
<name>A0ABV5IV32_9ACTN</name>
<sequence>MRHRPIALDADDVQVRIRGGGVRSADVRRARHTVADLTKLAHEPVLGATVKLAATPRPAGERRTAEAVLDVQGRLIRARAGADSTRAAIHLLGDRLRARLLESTRDWENRRGRHPRPQHPARPAVEHRIVRTLTAARAVPDEAAVDMEDLDYDFLLFTETATGQDSVIYRTDDGYRLAQLEPRPDLPAPTCADISVSPLPAARLTVAQAVDRLELTGFAFVFFADPGTGAGCLLYRRDDGDYGLVTTARDA</sequence>
<accession>A0ABV5IV32</accession>
<protein>
    <submittedName>
        <fullName evidence="2">Sigma 54 modulation/S30EA ribosomal C-terminal domain-containing protein</fullName>
    </submittedName>
</protein>
<comment type="caution">
    <text evidence="2">The sequence shown here is derived from an EMBL/GenBank/DDBJ whole genome shotgun (WGS) entry which is preliminary data.</text>
</comment>
<dbReference type="Gene3D" id="3.30.505.50">
    <property type="entry name" value="Sigma 54 modulation/S30EA ribosomal protein, C-terminal domain"/>
    <property type="match status" value="2"/>
</dbReference>
<organism evidence="2 3">
    <name type="scientific">Nonomuraea spiralis</name>
    <dbReference type="NCBI Taxonomy" id="46182"/>
    <lineage>
        <taxon>Bacteria</taxon>
        <taxon>Bacillati</taxon>
        <taxon>Actinomycetota</taxon>
        <taxon>Actinomycetes</taxon>
        <taxon>Streptosporangiales</taxon>
        <taxon>Streptosporangiaceae</taxon>
        <taxon>Nonomuraea</taxon>
    </lineage>
</organism>
<dbReference type="Pfam" id="PF16321">
    <property type="entry name" value="Ribosom_S30AE_C"/>
    <property type="match status" value="2"/>
</dbReference>
<proteinExistence type="predicted"/>
<evidence type="ECO:0000313" key="2">
    <source>
        <dbReference type="EMBL" id="MFB9208427.1"/>
    </source>
</evidence>
<reference evidence="2 3" key="1">
    <citation type="submission" date="2024-09" db="EMBL/GenBank/DDBJ databases">
        <authorList>
            <person name="Sun Q."/>
            <person name="Mori K."/>
        </authorList>
    </citation>
    <scope>NUCLEOTIDE SEQUENCE [LARGE SCALE GENOMIC DNA]</scope>
    <source>
        <strain evidence="2 3">CCM 3426</strain>
    </source>
</reference>
<evidence type="ECO:0000313" key="3">
    <source>
        <dbReference type="Proteomes" id="UP001589647"/>
    </source>
</evidence>
<dbReference type="PANTHER" id="PTHR33231">
    <property type="entry name" value="30S RIBOSOMAL PROTEIN"/>
    <property type="match status" value="1"/>
</dbReference>
<dbReference type="InterPro" id="IPR032528">
    <property type="entry name" value="Ribosom_S30AE_C"/>
</dbReference>
<gene>
    <name evidence="2" type="ORF">ACFFV7_45110</name>
</gene>
<dbReference type="Proteomes" id="UP001589647">
    <property type="component" value="Unassembled WGS sequence"/>
</dbReference>
<dbReference type="InterPro" id="IPR038416">
    <property type="entry name" value="Ribosom_S30AE_C_sf"/>
</dbReference>
<dbReference type="RefSeq" id="WP_229823956.1">
    <property type="nucleotide sequence ID" value="NZ_BMRC01000005.1"/>
</dbReference>
<feature type="domain" description="Sigma 54 modulation/S30EA ribosomal protein C-terminal" evidence="1">
    <location>
        <begin position="200"/>
        <end position="244"/>
    </location>
</feature>
<dbReference type="EMBL" id="JBHMEI010000078">
    <property type="protein sequence ID" value="MFB9208427.1"/>
    <property type="molecule type" value="Genomic_DNA"/>
</dbReference>